<proteinExistence type="predicted"/>
<name>A0A418YR96_9SPHN</name>
<protein>
    <submittedName>
        <fullName evidence="1">DUF1289 domain-containing protein</fullName>
    </submittedName>
</protein>
<dbReference type="RefSeq" id="WP_119747291.1">
    <property type="nucleotide sequence ID" value="NZ_QVRA01000011.1"/>
</dbReference>
<reference evidence="1 2" key="1">
    <citation type="submission" date="2018-08" db="EMBL/GenBank/DDBJ databases">
        <title>Sphingobium sp. EO9.</title>
        <authorList>
            <person name="Park Y."/>
            <person name="Kim K.H."/>
            <person name="Jeon C.O."/>
        </authorList>
    </citation>
    <scope>NUCLEOTIDE SEQUENCE [LARGE SCALE GENOMIC DNA]</scope>
    <source>
        <strain evidence="1 2">EO9</strain>
    </source>
</reference>
<evidence type="ECO:0000313" key="2">
    <source>
        <dbReference type="Proteomes" id="UP000283469"/>
    </source>
</evidence>
<dbReference type="InterPro" id="IPR010710">
    <property type="entry name" value="DUF1289"/>
</dbReference>
<dbReference type="OrthoDB" id="9811423at2"/>
<organism evidence="1 2">
    <name type="scientific">Sphingobium terrigena</name>
    <dbReference type="NCBI Taxonomy" id="2304063"/>
    <lineage>
        <taxon>Bacteria</taxon>
        <taxon>Pseudomonadati</taxon>
        <taxon>Pseudomonadota</taxon>
        <taxon>Alphaproteobacteria</taxon>
        <taxon>Sphingomonadales</taxon>
        <taxon>Sphingomonadaceae</taxon>
        <taxon>Sphingobium</taxon>
    </lineage>
</organism>
<dbReference type="Proteomes" id="UP000283469">
    <property type="component" value="Unassembled WGS sequence"/>
</dbReference>
<dbReference type="AlphaFoldDB" id="A0A418YR96"/>
<sequence length="66" mass="7108">MDTPCRNLCTLDAARVCTGCGRTIDEIVHWRSMGDEARAAVMARVRDFPVSSPPSLPPGRPVPPSS</sequence>
<dbReference type="PANTHER" id="PTHR35175:SF2">
    <property type="entry name" value="DUF1289 DOMAIN-CONTAINING PROTEIN"/>
    <property type="match status" value="1"/>
</dbReference>
<evidence type="ECO:0000313" key="1">
    <source>
        <dbReference type="EMBL" id="RJG54171.1"/>
    </source>
</evidence>
<keyword evidence="2" id="KW-1185">Reference proteome</keyword>
<dbReference type="EMBL" id="QVRA01000011">
    <property type="protein sequence ID" value="RJG54171.1"/>
    <property type="molecule type" value="Genomic_DNA"/>
</dbReference>
<accession>A0A418YR96</accession>
<comment type="caution">
    <text evidence="1">The sequence shown here is derived from an EMBL/GenBank/DDBJ whole genome shotgun (WGS) entry which is preliminary data.</text>
</comment>
<gene>
    <name evidence="1" type="ORF">D0Z70_13590</name>
</gene>
<dbReference type="PANTHER" id="PTHR35175">
    <property type="entry name" value="DUF1289 DOMAIN-CONTAINING PROTEIN"/>
    <property type="match status" value="1"/>
</dbReference>
<dbReference type="Pfam" id="PF06945">
    <property type="entry name" value="DUF1289"/>
    <property type="match status" value="1"/>
</dbReference>